<dbReference type="Proteomes" id="UP000515240">
    <property type="component" value="Chromosome"/>
</dbReference>
<sequence>MNASLPESVRKALETVTLDDNLQRRLQHKYAAGGAAARGVFGDELVCQGGV</sequence>
<dbReference type="AlphaFoldDB" id="A0A7G5EDG8"/>
<organism evidence="1 2">
    <name type="scientific">Comamonas piscis</name>
    <dbReference type="NCBI Taxonomy" id="1562974"/>
    <lineage>
        <taxon>Bacteria</taxon>
        <taxon>Pseudomonadati</taxon>
        <taxon>Pseudomonadota</taxon>
        <taxon>Betaproteobacteria</taxon>
        <taxon>Burkholderiales</taxon>
        <taxon>Comamonadaceae</taxon>
        <taxon>Comamonas</taxon>
    </lineage>
</organism>
<reference evidence="1 2" key="1">
    <citation type="journal article" date="2020" name="G3 (Bethesda)">
        <title>CeMbio - The Caenorhabditis elegans Microbiome Resource.</title>
        <authorList>
            <person name="Dirksen P."/>
            <person name="Assie A."/>
            <person name="Zimmermann J."/>
            <person name="Zhang F."/>
            <person name="Tietje A.M."/>
            <person name="Marsh S.A."/>
            <person name="Felix M.A."/>
            <person name="Shapira M."/>
            <person name="Kaleta C."/>
            <person name="Schulenburg H."/>
            <person name="Samuel B."/>
        </authorList>
    </citation>
    <scope>NUCLEOTIDE SEQUENCE [LARGE SCALE GENOMIC DNA]</scope>
    <source>
        <strain evidence="1 2">BIGb0172</strain>
    </source>
</reference>
<accession>A0A7G5EDG8</accession>
<keyword evidence="2" id="KW-1185">Reference proteome</keyword>
<proteinExistence type="predicted"/>
<dbReference type="KEGG" id="cpis:HS961_03885"/>
<dbReference type="EMBL" id="CP058554">
    <property type="protein sequence ID" value="QMV72043.1"/>
    <property type="molecule type" value="Genomic_DNA"/>
</dbReference>
<gene>
    <name evidence="1" type="ORF">HS961_03885</name>
</gene>
<evidence type="ECO:0000313" key="2">
    <source>
        <dbReference type="Proteomes" id="UP000515240"/>
    </source>
</evidence>
<name>A0A7G5EDG8_9BURK</name>
<dbReference type="RefSeq" id="WP_182326468.1">
    <property type="nucleotide sequence ID" value="NZ_CP058554.1"/>
</dbReference>
<protein>
    <submittedName>
        <fullName evidence="1">Uncharacterized protein</fullName>
    </submittedName>
</protein>
<evidence type="ECO:0000313" key="1">
    <source>
        <dbReference type="EMBL" id="QMV72043.1"/>
    </source>
</evidence>